<dbReference type="Gene3D" id="2.60.110.10">
    <property type="entry name" value="Thaumatin"/>
    <property type="match status" value="1"/>
</dbReference>
<keyword evidence="3" id="KW-1185">Reference proteome</keyword>
<feature type="domain" description="GH64" evidence="1">
    <location>
        <begin position="26"/>
        <end position="408"/>
    </location>
</feature>
<comment type="caution">
    <text evidence="2">The sequence shown here is derived from an EMBL/GenBank/DDBJ whole genome shotgun (WGS) entry which is preliminary data.</text>
</comment>
<evidence type="ECO:0000313" key="2">
    <source>
        <dbReference type="EMBL" id="MBF5059873.1"/>
    </source>
</evidence>
<evidence type="ECO:0000313" key="3">
    <source>
        <dbReference type="Proteomes" id="UP001194714"/>
    </source>
</evidence>
<dbReference type="Gene3D" id="3.30.920.50">
    <property type="entry name" value="Beta-1,3-glucanase, C-terminal domain"/>
    <property type="match status" value="1"/>
</dbReference>
<dbReference type="PANTHER" id="PTHR38165">
    <property type="match status" value="1"/>
</dbReference>
<dbReference type="Pfam" id="PF16483">
    <property type="entry name" value="Glyco_hydro_64"/>
    <property type="match status" value="1"/>
</dbReference>
<sequence length="420" mass="46133">MMSATITPNTSQAVQGLPSNSKATKLGQIPFMFNLTKGKDSKNVFIRVQGNDPTSGYQACYVTFDSSGNPSYNHDQTDPSKFCIPLSKLPSDILIPELDSGRVYVSIGATLKSQNPDPQNTKGSDYTTPYTFFELTNVSKNQEGVTLDSVWCNVTAVDTFSSPSVQVQMNTSSGKGPLIGYAGDPSVLLTKAQKKLGEYGGSAASTWAKLFMKNTSGEIFRVMSPKHFAKEVGTPFHSYFSEYLKNTFLPYYQTHPLYVIATVDKIAIPLSCQVSQDLLTFNFTKKNGEKVTSITTNIENSFPWLSGGSGDWMTNPDATQCDLIRDLSALMCSGMKLESIVTSWENPISKDFLGTQKDKGLFYQAQNANGAPMYNVYDRAMHESGFTGYAYDYDDMYGNDDGTQVGSWGSNPKFTISLDF</sequence>
<gene>
    <name evidence="2" type="ORF">NEPTK9_001392</name>
</gene>
<dbReference type="InterPro" id="IPR032477">
    <property type="entry name" value="Glyco_hydro_64"/>
</dbReference>
<name>A0ABS0B0F8_9BACT</name>
<accession>A0ABS0B0F8</accession>
<dbReference type="PROSITE" id="PS52006">
    <property type="entry name" value="GH64"/>
    <property type="match status" value="1"/>
</dbReference>
<dbReference type="InterPro" id="IPR042517">
    <property type="entry name" value="Glyco_hydro_64_N_2"/>
</dbReference>
<dbReference type="InterPro" id="IPR037176">
    <property type="entry name" value="Osmotin/thaumatin-like_sf"/>
</dbReference>
<dbReference type="PANTHER" id="PTHR38165:SF1">
    <property type="entry name" value="GLUCANASE B"/>
    <property type="match status" value="1"/>
</dbReference>
<proteinExistence type="predicted"/>
<protein>
    <recommendedName>
        <fullName evidence="1">GH64 domain-containing protein</fullName>
    </recommendedName>
</protein>
<dbReference type="EMBL" id="JAAEJV010000047">
    <property type="protein sequence ID" value="MBF5059873.1"/>
    <property type="molecule type" value="Genomic_DNA"/>
</dbReference>
<dbReference type="InterPro" id="IPR037398">
    <property type="entry name" value="Glyco_hydro_64_fam"/>
</dbReference>
<dbReference type="Proteomes" id="UP001194714">
    <property type="component" value="Unassembled WGS sequence"/>
</dbReference>
<reference evidence="2 3" key="1">
    <citation type="submission" date="2020-01" db="EMBL/GenBank/DDBJ databases">
        <title>Draft genome sequence of Cand. Neptunochlamydia vexilliferae K9.</title>
        <authorList>
            <person name="Schulz F."/>
            <person name="Koestlbacher S."/>
            <person name="Wascher F."/>
            <person name="Pizzetti I."/>
            <person name="Horn M."/>
        </authorList>
    </citation>
    <scope>NUCLEOTIDE SEQUENCE [LARGE SCALE GENOMIC DNA]</scope>
    <source>
        <strain evidence="2 3">K9</strain>
    </source>
</reference>
<evidence type="ECO:0000259" key="1">
    <source>
        <dbReference type="PROSITE" id="PS52006"/>
    </source>
</evidence>
<organism evidence="2 3">
    <name type="scientific">Candidatus Neptunichlamydia vexilliferae</name>
    <dbReference type="NCBI Taxonomy" id="1651774"/>
    <lineage>
        <taxon>Bacteria</taxon>
        <taxon>Pseudomonadati</taxon>
        <taxon>Chlamydiota</taxon>
        <taxon>Chlamydiia</taxon>
        <taxon>Parachlamydiales</taxon>
        <taxon>Simkaniaceae</taxon>
        <taxon>Candidatus Neptunichlamydia</taxon>
    </lineage>
</organism>